<comment type="subcellular location">
    <subcellularLocation>
        <location evidence="1 7">Cell membrane</location>
        <topology evidence="1 7">Multi-pass membrane protein</topology>
    </subcellularLocation>
</comment>
<dbReference type="InterPro" id="IPR000390">
    <property type="entry name" value="Small_drug/metabolite_transptr"/>
</dbReference>
<dbReference type="Pfam" id="PF00893">
    <property type="entry name" value="Multi_Drug_Res"/>
    <property type="match status" value="1"/>
</dbReference>
<dbReference type="GO" id="GO:0015220">
    <property type="term" value="F:choline transmembrane transporter activity"/>
    <property type="evidence" value="ECO:0007669"/>
    <property type="project" value="TreeGrafter"/>
</dbReference>
<evidence type="ECO:0000313" key="9">
    <source>
        <dbReference type="EMBL" id="PQL25753.1"/>
    </source>
</evidence>
<dbReference type="FunFam" id="1.10.3730.20:FF:000001">
    <property type="entry name" value="Quaternary ammonium compound resistance transporter SugE"/>
    <property type="match status" value="1"/>
</dbReference>
<dbReference type="Proteomes" id="UP000238877">
    <property type="component" value="Unassembled WGS sequence"/>
</dbReference>
<dbReference type="RefSeq" id="WP_105092465.1">
    <property type="nucleotide sequence ID" value="NZ_CALGZP010000012.1"/>
</dbReference>
<dbReference type="STRING" id="1110546.GCA_001078375_00201"/>
<feature type="transmembrane region" description="Helical" evidence="8">
    <location>
        <begin position="60"/>
        <end position="79"/>
    </location>
</feature>
<organism evidence="9 10">
    <name type="scientific">Veillonella tobetsuensis</name>
    <dbReference type="NCBI Taxonomy" id="1110546"/>
    <lineage>
        <taxon>Bacteria</taxon>
        <taxon>Bacillati</taxon>
        <taxon>Bacillota</taxon>
        <taxon>Negativicutes</taxon>
        <taxon>Veillonellales</taxon>
        <taxon>Veillonellaceae</taxon>
        <taxon>Veillonella</taxon>
    </lineage>
</organism>
<evidence type="ECO:0000256" key="4">
    <source>
        <dbReference type="ARBA" id="ARBA00022692"/>
    </source>
</evidence>
<dbReference type="Gene3D" id="1.10.3730.20">
    <property type="match status" value="1"/>
</dbReference>
<evidence type="ECO:0000256" key="6">
    <source>
        <dbReference type="ARBA" id="ARBA00023136"/>
    </source>
</evidence>
<evidence type="ECO:0000256" key="1">
    <source>
        <dbReference type="ARBA" id="ARBA00004651"/>
    </source>
</evidence>
<keyword evidence="5 8" id="KW-1133">Transmembrane helix</keyword>
<dbReference type="PANTHER" id="PTHR30561">
    <property type="entry name" value="SMR FAMILY PROTON-DEPENDENT DRUG EFFLUX TRANSPORTER SUGE"/>
    <property type="match status" value="1"/>
</dbReference>
<evidence type="ECO:0000256" key="3">
    <source>
        <dbReference type="ARBA" id="ARBA00022475"/>
    </source>
</evidence>
<evidence type="ECO:0000256" key="7">
    <source>
        <dbReference type="RuleBase" id="RU003942"/>
    </source>
</evidence>
<evidence type="ECO:0000256" key="8">
    <source>
        <dbReference type="SAM" id="Phobius"/>
    </source>
</evidence>
<keyword evidence="2" id="KW-0813">Transport</keyword>
<dbReference type="AlphaFoldDB" id="A0A2S7ZR67"/>
<gene>
    <name evidence="9" type="ORF">VTHSUH11_02035</name>
</gene>
<dbReference type="GO" id="GO:0031460">
    <property type="term" value="P:glycine betaine transport"/>
    <property type="evidence" value="ECO:0007669"/>
    <property type="project" value="TreeGrafter"/>
</dbReference>
<dbReference type="InterPro" id="IPR045324">
    <property type="entry name" value="Small_multidrug_res"/>
</dbReference>
<evidence type="ECO:0000313" key="10">
    <source>
        <dbReference type="Proteomes" id="UP000238877"/>
    </source>
</evidence>
<protein>
    <submittedName>
        <fullName evidence="9">QacE family quaternary ammonium compound efflux SMR transporter</fullName>
    </submittedName>
</protein>
<keyword evidence="6 8" id="KW-0472">Membrane</keyword>
<dbReference type="SUPFAM" id="SSF103481">
    <property type="entry name" value="Multidrug resistance efflux transporter EmrE"/>
    <property type="match status" value="1"/>
</dbReference>
<dbReference type="PANTHER" id="PTHR30561:SF1">
    <property type="entry name" value="MULTIDRUG TRANSPORTER EMRE"/>
    <property type="match status" value="1"/>
</dbReference>
<feature type="transmembrane region" description="Helical" evidence="8">
    <location>
        <begin position="85"/>
        <end position="104"/>
    </location>
</feature>
<sequence length="109" mass="11786">MLSYFLLALSIGLELFATTMLKASDGFTRPLQTVACVLGYVGSFYTLTHVLKYIPLSVTYATWSGVGLVVTALISVFIFSEGYNMYTILGIGLIVVGVVILNLWGNVGH</sequence>
<feature type="transmembrane region" description="Helical" evidence="8">
    <location>
        <begin position="27"/>
        <end position="48"/>
    </location>
</feature>
<dbReference type="InterPro" id="IPR037185">
    <property type="entry name" value="EmrE-like"/>
</dbReference>
<comment type="caution">
    <text evidence="9">The sequence shown here is derived from an EMBL/GenBank/DDBJ whole genome shotgun (WGS) entry which is preliminary data.</text>
</comment>
<dbReference type="EMBL" id="PPDF01000005">
    <property type="protein sequence ID" value="PQL25753.1"/>
    <property type="molecule type" value="Genomic_DNA"/>
</dbReference>
<evidence type="ECO:0000256" key="2">
    <source>
        <dbReference type="ARBA" id="ARBA00022448"/>
    </source>
</evidence>
<dbReference type="GO" id="GO:0015297">
    <property type="term" value="F:antiporter activity"/>
    <property type="evidence" value="ECO:0007669"/>
    <property type="project" value="TreeGrafter"/>
</dbReference>
<dbReference type="GO" id="GO:0015199">
    <property type="term" value="F:amino-acid betaine transmembrane transporter activity"/>
    <property type="evidence" value="ECO:0007669"/>
    <property type="project" value="TreeGrafter"/>
</dbReference>
<evidence type="ECO:0000256" key="5">
    <source>
        <dbReference type="ARBA" id="ARBA00022989"/>
    </source>
</evidence>
<accession>A0A2S7ZR67</accession>
<dbReference type="GO" id="GO:0005886">
    <property type="term" value="C:plasma membrane"/>
    <property type="evidence" value="ECO:0007669"/>
    <property type="project" value="UniProtKB-SubCell"/>
</dbReference>
<name>A0A2S7ZR67_9FIRM</name>
<comment type="similarity">
    <text evidence="7">Belongs to the drug/metabolite transporter (DMT) superfamily. Small multidrug resistance (SMR) (TC 2.A.7.1) family.</text>
</comment>
<keyword evidence="3" id="KW-1003">Cell membrane</keyword>
<keyword evidence="4 7" id="KW-0812">Transmembrane</keyword>
<proteinExistence type="inferred from homology"/>
<reference evidence="9 10" key="1">
    <citation type="submission" date="2018-01" db="EMBL/GenBank/DDBJ databases">
        <title>Draft genome sequences of clinical isolates and type strains of oral Veillonella including Veillonella infantum sp., nov.</title>
        <authorList>
            <person name="Mashima I."/>
            <person name="Liao Y.-C."/>
            <person name="Sabharwal A."/>
            <person name="Haase E.M."/>
            <person name="Nakazawa F."/>
            <person name="Scannapieco F.A."/>
        </authorList>
    </citation>
    <scope>NUCLEOTIDE SEQUENCE [LARGE SCALE GENOMIC DNA]</scope>
    <source>
        <strain evidence="9 10">Y6</strain>
    </source>
</reference>